<feature type="active site" description="Proton acceptor" evidence="5 6">
    <location>
        <position position="128"/>
    </location>
</feature>
<dbReference type="InterPro" id="IPR026590">
    <property type="entry name" value="Ssirtuin_cat_dom"/>
</dbReference>
<evidence type="ECO:0000256" key="4">
    <source>
        <dbReference type="ARBA" id="ARBA00023027"/>
    </source>
</evidence>
<evidence type="ECO:0000256" key="3">
    <source>
        <dbReference type="ARBA" id="ARBA00022833"/>
    </source>
</evidence>
<organism evidence="8 9">
    <name type="scientific">Parahalioglobus pacificus</name>
    <dbReference type="NCBI Taxonomy" id="930806"/>
    <lineage>
        <taxon>Bacteria</taxon>
        <taxon>Pseudomonadati</taxon>
        <taxon>Pseudomonadota</taxon>
        <taxon>Gammaproteobacteria</taxon>
        <taxon>Cellvibrionales</taxon>
        <taxon>Halieaceae</taxon>
        <taxon>Parahalioglobus</taxon>
    </lineage>
</organism>
<dbReference type="EC" id="2.3.1.286" evidence="5"/>
<dbReference type="PROSITE" id="PS50305">
    <property type="entry name" value="SIRTUIN"/>
    <property type="match status" value="1"/>
</dbReference>
<keyword evidence="5" id="KW-0963">Cytoplasm</keyword>
<dbReference type="SUPFAM" id="SSF52467">
    <property type="entry name" value="DHS-like NAD/FAD-binding domain"/>
    <property type="match status" value="1"/>
</dbReference>
<dbReference type="NCBIfam" id="NF003738">
    <property type="entry name" value="PRK05333.1"/>
    <property type="match status" value="1"/>
</dbReference>
<dbReference type="InterPro" id="IPR029035">
    <property type="entry name" value="DHS-like_NAD/FAD-binding_dom"/>
</dbReference>
<feature type="binding site" evidence="5">
    <location>
        <begin position="110"/>
        <end position="113"/>
    </location>
    <ligand>
        <name>NAD(+)</name>
        <dbReference type="ChEBI" id="CHEBI:57540"/>
    </ligand>
</feature>
<dbReference type="PANTHER" id="PTHR11085:SF10">
    <property type="entry name" value="NAD-DEPENDENT PROTEIN DEACYLASE SIRTUIN-5, MITOCHONDRIAL-RELATED"/>
    <property type="match status" value="1"/>
</dbReference>
<dbReference type="PANTHER" id="PTHR11085">
    <property type="entry name" value="NAD-DEPENDENT PROTEIN DEACYLASE SIRTUIN-5, MITOCHONDRIAL-RELATED"/>
    <property type="match status" value="1"/>
</dbReference>
<reference evidence="8" key="1">
    <citation type="journal article" date="2014" name="Int. J. Syst. Evol. Microbiol.">
        <title>Complete genome sequence of Corynebacterium casei LMG S-19264T (=DSM 44701T), isolated from a smear-ripened cheese.</title>
        <authorList>
            <consortium name="US DOE Joint Genome Institute (JGI-PGF)"/>
            <person name="Walter F."/>
            <person name="Albersmeier A."/>
            <person name="Kalinowski J."/>
            <person name="Ruckert C."/>
        </authorList>
    </citation>
    <scope>NUCLEOTIDE SEQUENCE</scope>
    <source>
        <strain evidence="8">KCTC 23430</strain>
    </source>
</reference>
<protein>
    <recommendedName>
        <fullName evidence="5">NAD-dependent protein deacetylase</fullName>
        <ecNumber evidence="5">2.3.1.286</ecNumber>
    </recommendedName>
    <alternativeName>
        <fullName evidence="5">Regulatory protein SIR2 homolog</fullName>
    </alternativeName>
</protein>
<name>A0A919CJ36_9GAMM</name>
<dbReference type="EMBL" id="BMYM01000001">
    <property type="protein sequence ID" value="GHD29955.1"/>
    <property type="molecule type" value="Genomic_DNA"/>
</dbReference>
<comment type="catalytic activity">
    <reaction evidence="5">
        <text>N(6)-acetyl-L-lysyl-[protein] + NAD(+) + H2O = 2''-O-acetyl-ADP-D-ribose + nicotinamide + L-lysyl-[protein]</text>
        <dbReference type="Rhea" id="RHEA:43636"/>
        <dbReference type="Rhea" id="RHEA-COMP:9752"/>
        <dbReference type="Rhea" id="RHEA-COMP:10731"/>
        <dbReference type="ChEBI" id="CHEBI:15377"/>
        <dbReference type="ChEBI" id="CHEBI:17154"/>
        <dbReference type="ChEBI" id="CHEBI:29969"/>
        <dbReference type="ChEBI" id="CHEBI:57540"/>
        <dbReference type="ChEBI" id="CHEBI:61930"/>
        <dbReference type="ChEBI" id="CHEBI:83767"/>
        <dbReference type="EC" id="2.3.1.286"/>
    </reaction>
</comment>
<comment type="subcellular location">
    <subcellularLocation>
        <location evidence="5">Cytoplasm</location>
    </subcellularLocation>
</comment>
<sequence length="284" mass="30815">MAGADAYSADREANQRCLAFIRAHPTLTVLTGAGISADSGIPTYRDAQGTWLGSNPIQHQNFLNMLAARRRYWARSMLGWPPVRDARPNVTHRCLAWMESKGHIDTLITQNVDRLHQRAGSERVIDLHGRLDQVVCLGCGQETQRETMQQRLLQANPDSELNTVSPRPDGDADVSDERVAAMQVPACSQCAGTLKPDVVFFGGSVPRDRVEAGMAAIERSDALLVLGSSLKVYSGYRFCKQAAALGKPIAIINRGVTRGDDLANLKLNADCGSVLAYTVQAISA</sequence>
<evidence type="ECO:0000313" key="9">
    <source>
        <dbReference type="Proteomes" id="UP000644693"/>
    </source>
</evidence>
<comment type="caution">
    <text evidence="8">The sequence shown here is derived from an EMBL/GenBank/DDBJ whole genome shotgun (WGS) entry which is preliminary data.</text>
</comment>
<evidence type="ECO:0000313" key="8">
    <source>
        <dbReference type="EMBL" id="GHD29955.1"/>
    </source>
</evidence>
<evidence type="ECO:0000256" key="1">
    <source>
        <dbReference type="ARBA" id="ARBA00022679"/>
    </source>
</evidence>
<keyword evidence="1 5" id="KW-0808">Transferase</keyword>
<dbReference type="GO" id="GO:0005737">
    <property type="term" value="C:cytoplasm"/>
    <property type="evidence" value="ECO:0007669"/>
    <property type="project" value="UniProtKB-SubCell"/>
</dbReference>
<feature type="binding site" evidence="5 6">
    <location>
        <position position="136"/>
    </location>
    <ligand>
        <name>Zn(2+)</name>
        <dbReference type="ChEBI" id="CHEBI:29105"/>
    </ligand>
</feature>
<gene>
    <name evidence="5 8" type="primary">cobB</name>
    <name evidence="8" type="ORF">GCM10007053_11220</name>
</gene>
<dbReference type="InterPro" id="IPR003000">
    <property type="entry name" value="Sirtuin"/>
</dbReference>
<feature type="binding site" evidence="5 6">
    <location>
        <position position="139"/>
    </location>
    <ligand>
        <name>Zn(2+)</name>
        <dbReference type="ChEBI" id="CHEBI:29105"/>
    </ligand>
</feature>
<feature type="binding site" evidence="5">
    <location>
        <begin position="227"/>
        <end position="229"/>
    </location>
    <ligand>
        <name>NAD(+)</name>
        <dbReference type="ChEBI" id="CHEBI:57540"/>
    </ligand>
</feature>
<comment type="cofactor">
    <cofactor evidence="5">
        <name>Zn(2+)</name>
        <dbReference type="ChEBI" id="CHEBI:29105"/>
    </cofactor>
    <text evidence="5">Binds 1 zinc ion per subunit.</text>
</comment>
<dbReference type="Gene3D" id="3.30.1600.10">
    <property type="entry name" value="SIR2/SIRT2 'Small Domain"/>
    <property type="match status" value="1"/>
</dbReference>
<keyword evidence="9" id="KW-1185">Reference proteome</keyword>
<dbReference type="Pfam" id="PF02146">
    <property type="entry name" value="SIR2"/>
    <property type="match status" value="1"/>
</dbReference>
<proteinExistence type="inferred from homology"/>
<keyword evidence="2 5" id="KW-0479">Metal-binding</keyword>
<dbReference type="AlphaFoldDB" id="A0A919CJ36"/>
<evidence type="ECO:0000259" key="7">
    <source>
        <dbReference type="PROSITE" id="PS50305"/>
    </source>
</evidence>
<dbReference type="GO" id="GO:0008270">
    <property type="term" value="F:zinc ion binding"/>
    <property type="evidence" value="ECO:0007669"/>
    <property type="project" value="UniProtKB-UniRule"/>
</dbReference>
<dbReference type="Gene3D" id="3.40.50.1220">
    <property type="entry name" value="TPP-binding domain"/>
    <property type="match status" value="1"/>
</dbReference>
<dbReference type="InterPro" id="IPR026591">
    <property type="entry name" value="Sirtuin_cat_small_dom_sf"/>
</dbReference>
<feature type="binding site" evidence="5 6">
    <location>
        <position position="187"/>
    </location>
    <ligand>
        <name>Zn(2+)</name>
        <dbReference type="ChEBI" id="CHEBI:29105"/>
    </ligand>
</feature>
<dbReference type="InterPro" id="IPR050134">
    <property type="entry name" value="NAD-dep_sirtuin_deacylases"/>
</dbReference>
<comment type="function">
    <text evidence="5">NAD-dependent protein deacetylase which modulates the activities of several enzymes which are inactive in their acetylated form.</text>
</comment>
<evidence type="ECO:0000256" key="5">
    <source>
        <dbReference type="HAMAP-Rule" id="MF_01967"/>
    </source>
</evidence>
<feature type="binding site" evidence="5 6">
    <location>
        <position position="190"/>
    </location>
    <ligand>
        <name>Zn(2+)</name>
        <dbReference type="ChEBI" id="CHEBI:29105"/>
    </ligand>
</feature>
<feature type="binding site" evidence="5">
    <location>
        <position position="271"/>
    </location>
    <ligand>
        <name>NAD(+)</name>
        <dbReference type="ChEBI" id="CHEBI:57540"/>
    </ligand>
</feature>
<evidence type="ECO:0000256" key="2">
    <source>
        <dbReference type="ARBA" id="ARBA00022723"/>
    </source>
</evidence>
<dbReference type="Proteomes" id="UP000644693">
    <property type="component" value="Unassembled WGS sequence"/>
</dbReference>
<feature type="binding site" evidence="5">
    <location>
        <begin position="253"/>
        <end position="255"/>
    </location>
    <ligand>
        <name>NAD(+)</name>
        <dbReference type="ChEBI" id="CHEBI:57540"/>
    </ligand>
</feature>
<accession>A0A919CJ36</accession>
<comment type="caution">
    <text evidence="5">Lacks conserved residue(s) required for the propagation of feature annotation.</text>
</comment>
<keyword evidence="4 5" id="KW-0520">NAD</keyword>
<reference evidence="8" key="2">
    <citation type="submission" date="2020-09" db="EMBL/GenBank/DDBJ databases">
        <authorList>
            <person name="Sun Q."/>
            <person name="Kim S."/>
        </authorList>
    </citation>
    <scope>NUCLEOTIDE SEQUENCE</scope>
    <source>
        <strain evidence="8">KCTC 23430</strain>
    </source>
</reference>
<dbReference type="HAMAP" id="MF_01967">
    <property type="entry name" value="Sirtuin_ClassII"/>
    <property type="match status" value="1"/>
</dbReference>
<dbReference type="GO" id="GO:0017136">
    <property type="term" value="F:histone deacetylase activity, NAD-dependent"/>
    <property type="evidence" value="ECO:0007669"/>
    <property type="project" value="TreeGrafter"/>
</dbReference>
<keyword evidence="3 5" id="KW-0862">Zinc</keyword>
<dbReference type="GO" id="GO:0070403">
    <property type="term" value="F:NAD+ binding"/>
    <property type="evidence" value="ECO:0007669"/>
    <property type="project" value="UniProtKB-UniRule"/>
</dbReference>
<evidence type="ECO:0000256" key="6">
    <source>
        <dbReference type="PROSITE-ProRule" id="PRU00236"/>
    </source>
</evidence>
<feature type="domain" description="Deacetylase sirtuin-type" evidence="7">
    <location>
        <begin position="11"/>
        <end position="284"/>
    </location>
</feature>
<dbReference type="InterPro" id="IPR026587">
    <property type="entry name" value="Sirtuin_class_II"/>
</dbReference>
<comment type="similarity">
    <text evidence="5">Belongs to the sirtuin family. Class II subfamily.</text>
</comment>